<proteinExistence type="predicted"/>
<comment type="caution">
    <text evidence="1">The sequence shown here is derived from an EMBL/GenBank/DDBJ whole genome shotgun (WGS) entry which is preliminary data.</text>
</comment>
<dbReference type="EMBL" id="CM037627">
    <property type="protein sequence ID" value="KAH7989210.1"/>
    <property type="molecule type" value="Genomic_DNA"/>
</dbReference>
<sequence>MHKNKQSSLVMVVVDFSRVKLLLCVHFCQSLQHPRKLELDCSVANPEVYPPSRCPPPPKKPSHIAPNHQGHKVGSTVKSKEGLKRSLEGKCGAVCFATS</sequence>
<name>A0ACB8E9K5_9SAUR</name>
<organism evidence="1 2">
    <name type="scientific">Sphaerodactylus townsendi</name>
    <dbReference type="NCBI Taxonomy" id="933632"/>
    <lineage>
        <taxon>Eukaryota</taxon>
        <taxon>Metazoa</taxon>
        <taxon>Chordata</taxon>
        <taxon>Craniata</taxon>
        <taxon>Vertebrata</taxon>
        <taxon>Euteleostomi</taxon>
        <taxon>Lepidosauria</taxon>
        <taxon>Squamata</taxon>
        <taxon>Bifurcata</taxon>
        <taxon>Gekkota</taxon>
        <taxon>Sphaerodactylidae</taxon>
        <taxon>Sphaerodactylus</taxon>
    </lineage>
</organism>
<evidence type="ECO:0000313" key="1">
    <source>
        <dbReference type="EMBL" id="KAH7989210.1"/>
    </source>
</evidence>
<keyword evidence="2" id="KW-1185">Reference proteome</keyword>
<reference evidence="1" key="1">
    <citation type="submission" date="2021-08" db="EMBL/GenBank/DDBJ databases">
        <title>The first chromosome-level gecko genome reveals the dynamic sex chromosomes of Neotropical dwarf geckos (Sphaerodactylidae: Sphaerodactylus).</title>
        <authorList>
            <person name="Pinto B.J."/>
            <person name="Keating S.E."/>
            <person name="Gamble T."/>
        </authorList>
    </citation>
    <scope>NUCLEOTIDE SEQUENCE</scope>
    <source>
        <strain evidence="1">TG3544</strain>
    </source>
</reference>
<protein>
    <submittedName>
        <fullName evidence="1">Uncharacterized protein</fullName>
    </submittedName>
</protein>
<gene>
    <name evidence="1" type="ORF">K3G42_004460</name>
</gene>
<dbReference type="Proteomes" id="UP000827872">
    <property type="component" value="Linkage Group LG14"/>
</dbReference>
<evidence type="ECO:0000313" key="2">
    <source>
        <dbReference type="Proteomes" id="UP000827872"/>
    </source>
</evidence>
<accession>A0ACB8E9K5</accession>